<dbReference type="OrthoDB" id="3220226at2759"/>
<accession>A0A8H3DKZ7</accession>
<comment type="caution">
    <text evidence="1">The sequence shown here is derived from an EMBL/GenBank/DDBJ whole genome shotgun (WGS) entry which is preliminary data.</text>
</comment>
<evidence type="ECO:0000313" key="2">
    <source>
        <dbReference type="Proteomes" id="UP000663831"/>
    </source>
</evidence>
<protein>
    <submittedName>
        <fullName evidence="1">Uncharacterized protein</fullName>
    </submittedName>
</protein>
<evidence type="ECO:0000313" key="1">
    <source>
        <dbReference type="EMBL" id="CAE6526031.1"/>
    </source>
</evidence>
<dbReference type="Proteomes" id="UP000663831">
    <property type="component" value="Unassembled WGS sequence"/>
</dbReference>
<dbReference type="AlphaFoldDB" id="A0A8H3DKZ7"/>
<organism evidence="1 2">
    <name type="scientific">Rhizoctonia solani</name>
    <dbReference type="NCBI Taxonomy" id="456999"/>
    <lineage>
        <taxon>Eukaryota</taxon>
        <taxon>Fungi</taxon>
        <taxon>Dikarya</taxon>
        <taxon>Basidiomycota</taxon>
        <taxon>Agaricomycotina</taxon>
        <taxon>Agaricomycetes</taxon>
        <taxon>Cantharellales</taxon>
        <taxon>Ceratobasidiaceae</taxon>
        <taxon>Rhizoctonia</taxon>
    </lineage>
</organism>
<reference evidence="1" key="1">
    <citation type="submission" date="2021-01" db="EMBL/GenBank/DDBJ databases">
        <authorList>
            <person name="Kaushik A."/>
        </authorList>
    </citation>
    <scope>NUCLEOTIDE SEQUENCE</scope>
    <source>
        <strain evidence="1">AG3-1AP</strain>
    </source>
</reference>
<name>A0A8H3DKZ7_9AGAM</name>
<dbReference type="EMBL" id="CAJMWV010006987">
    <property type="protein sequence ID" value="CAE6526031.1"/>
    <property type="molecule type" value="Genomic_DNA"/>
</dbReference>
<gene>
    <name evidence="1" type="ORF">RDB_LOCUS151377</name>
</gene>
<sequence>MRLRIYGGYLADYRLFNSWCEERAKADPLFAECYEEHSGFGELTVESYAKKKKLPWRRKLSVDYLPCQKNESGDIDLSQQRTIFAFRDYDYDGLLAKFSRWALFQETDTDREYKAQIEELGIELGPWTVVSYVGLQGIFYNFSPEVVTAILERMKAKNKKIQEMKAKKAAKVAHAKKGEGMKIKGAMRANPVTLIMD</sequence>
<proteinExistence type="predicted"/>